<keyword evidence="2" id="KW-0812">Transmembrane</keyword>
<feature type="region of interest" description="Disordered" evidence="1">
    <location>
        <begin position="121"/>
        <end position="142"/>
    </location>
</feature>
<feature type="transmembrane region" description="Helical" evidence="2">
    <location>
        <begin position="87"/>
        <end position="112"/>
    </location>
</feature>
<dbReference type="RefSeq" id="WP_239671721.1">
    <property type="nucleotide sequence ID" value="NZ_CP049742.1"/>
</dbReference>
<keyword evidence="4" id="KW-1185">Reference proteome</keyword>
<proteinExistence type="predicted"/>
<dbReference type="EMBL" id="CP049742">
    <property type="protein sequence ID" value="QPC47053.1"/>
    <property type="molecule type" value="Genomic_DNA"/>
</dbReference>
<protein>
    <recommendedName>
        <fullName evidence="5">SPOR domain-containing protein</fullName>
    </recommendedName>
</protein>
<dbReference type="Proteomes" id="UP000593626">
    <property type="component" value="Chromosome"/>
</dbReference>
<sequence length="317" mass="34380">MEKKKPDITIKLNKQEEMKVQDWRSANGEIAASEEAVPLKDDGVREEDEFTWVLPDEEEIPEYRKIHYVNDAPITPGKKKVSSSWSWIPFLFAFSLAIGLGLLFGYGLIWLASSDEQTAAPAIQQQPNTTVTEEPSAASGGGAVTLEPLTMAIIQAGVFTEEGAATVFQEQLTAKGISSKALTLQNNTAIIVGMSESVESAKVMSGFFEGIEVFAKPIELPASNWEGLSETETSFVKGLMPVVKEVSEWAAITVPAEKAAEISKVVSELSSMEGIKNESLVSVQGELKKLSTIIQKDPHSSKSQAPIMDIVAILHKL</sequence>
<evidence type="ECO:0000313" key="4">
    <source>
        <dbReference type="Proteomes" id="UP000593626"/>
    </source>
</evidence>
<evidence type="ECO:0000313" key="3">
    <source>
        <dbReference type="EMBL" id="QPC47053.1"/>
    </source>
</evidence>
<organism evidence="3 4">
    <name type="scientific">Mangrovibacillus cuniculi</name>
    <dbReference type="NCBI Taxonomy" id="2593652"/>
    <lineage>
        <taxon>Bacteria</taxon>
        <taxon>Bacillati</taxon>
        <taxon>Bacillota</taxon>
        <taxon>Bacilli</taxon>
        <taxon>Bacillales</taxon>
        <taxon>Bacillaceae</taxon>
        <taxon>Mangrovibacillus</taxon>
    </lineage>
</organism>
<feature type="compositionally biased region" description="Polar residues" evidence="1">
    <location>
        <begin position="123"/>
        <end position="133"/>
    </location>
</feature>
<evidence type="ECO:0000256" key="2">
    <source>
        <dbReference type="SAM" id="Phobius"/>
    </source>
</evidence>
<evidence type="ECO:0008006" key="5">
    <source>
        <dbReference type="Google" id="ProtNLM"/>
    </source>
</evidence>
<name>A0A7S8CC30_9BACI</name>
<dbReference type="AlphaFoldDB" id="A0A7S8CC30"/>
<evidence type="ECO:0000256" key="1">
    <source>
        <dbReference type="SAM" id="MobiDB-lite"/>
    </source>
</evidence>
<dbReference type="KEGG" id="mcui:G8O30_08780"/>
<gene>
    <name evidence="3" type="ORF">G8O30_08780</name>
</gene>
<keyword evidence="2" id="KW-1133">Transmembrane helix</keyword>
<reference evidence="3 4" key="1">
    <citation type="submission" date="2019-07" db="EMBL/GenBank/DDBJ databases">
        <title>Genome sequence of 2 isolates from Red Sea Mangroves.</title>
        <authorList>
            <person name="Sefrji F."/>
            <person name="Michoud G."/>
            <person name="Merlino G."/>
            <person name="Daffonchio D."/>
        </authorList>
    </citation>
    <scope>NUCLEOTIDE SEQUENCE [LARGE SCALE GENOMIC DNA]</scope>
    <source>
        <strain evidence="3 4">R1DC41</strain>
    </source>
</reference>
<keyword evidence="2" id="KW-0472">Membrane</keyword>
<accession>A0A7S8CC30</accession>